<evidence type="ECO:0000256" key="3">
    <source>
        <dbReference type="SAM" id="SignalP"/>
    </source>
</evidence>
<dbReference type="AlphaFoldDB" id="A0A8H8RZD3"/>
<feature type="signal peptide" evidence="3">
    <location>
        <begin position="1"/>
        <end position="18"/>
    </location>
</feature>
<dbReference type="Proteomes" id="UP000462212">
    <property type="component" value="Unassembled WGS sequence"/>
</dbReference>
<dbReference type="PRINTS" id="PR00792">
    <property type="entry name" value="PEPSIN"/>
</dbReference>
<accession>A0A8H8RZD3</accession>
<dbReference type="SUPFAM" id="SSF50630">
    <property type="entry name" value="Acid proteases"/>
    <property type="match status" value="1"/>
</dbReference>
<sequence length="425" mass="45362">MLFSSLTTIAILLLGTEARYIKRSDGLTIRSRYPVAKQALNDIVAGPVTLPLKKIKSRNSALYSFVTVPNGTTVSIDALKGGTEFSAQVVLGDSTVELLVDTGSSDTWAVQTGFTCTDFQTGMPISEAVCGFGPVYTPSSAFKRIPNETFSIEYGDHETAKGVFGTEQVTVGGITVDQQIAVVTDAKWSGDRVTSGLIGLAYPALTEAFSRNRTRTPYDPIFTSMFKAKLISNNYFSLIIERNTSGPAGYLSFGGVPPIAFTQNFTATPIIITTIPGYPKAVDFYTINIDRMQVNGKPIPSSGGSAIEYIIDSGTTLNYIPSAVARAINAAYEPPAKYNAAGEAYVVACNATPPALSVDIGGTAFPINPLDMIMQMTNDTCVSTWNDGGPSVSRDLYILGDAFMKNVVSLFDVGAASMRFAGREF</sequence>
<dbReference type="PROSITE" id="PS51767">
    <property type="entry name" value="PEPTIDASE_A1"/>
    <property type="match status" value="1"/>
</dbReference>
<dbReference type="InterPro" id="IPR033121">
    <property type="entry name" value="PEPTIDASE_A1"/>
</dbReference>
<dbReference type="GO" id="GO:0006508">
    <property type="term" value="P:proteolysis"/>
    <property type="evidence" value="ECO:0007669"/>
    <property type="project" value="InterPro"/>
</dbReference>
<evidence type="ECO:0000256" key="1">
    <source>
        <dbReference type="ARBA" id="ARBA00007447"/>
    </source>
</evidence>
<dbReference type="PANTHER" id="PTHR47966:SF47">
    <property type="entry name" value="ENDOPEPTIDASE, PUTATIVE (AFU_ORTHOLOGUE AFUA_3G01220)-RELATED"/>
    <property type="match status" value="1"/>
</dbReference>
<dbReference type="PANTHER" id="PTHR47966">
    <property type="entry name" value="BETA-SITE APP-CLEAVING ENZYME, ISOFORM A-RELATED"/>
    <property type="match status" value="1"/>
</dbReference>
<gene>
    <name evidence="5" type="ORF">LSUB1_G003878</name>
</gene>
<proteinExistence type="inferred from homology"/>
<evidence type="ECO:0000256" key="2">
    <source>
        <dbReference type="PIRSR" id="PIRSR601461-1"/>
    </source>
</evidence>
<comment type="similarity">
    <text evidence="1">Belongs to the peptidase A1 family.</text>
</comment>
<dbReference type="Pfam" id="PF00026">
    <property type="entry name" value="Asp"/>
    <property type="match status" value="1"/>
</dbReference>
<dbReference type="InterPro" id="IPR021109">
    <property type="entry name" value="Peptidase_aspartic_dom_sf"/>
</dbReference>
<dbReference type="InterPro" id="IPR001461">
    <property type="entry name" value="Aspartic_peptidase_A1"/>
</dbReference>
<evidence type="ECO:0000313" key="5">
    <source>
        <dbReference type="EMBL" id="TVY42508.1"/>
    </source>
</evidence>
<dbReference type="OrthoDB" id="15189at2759"/>
<dbReference type="CDD" id="cd05471">
    <property type="entry name" value="pepsin_like"/>
    <property type="match status" value="1"/>
</dbReference>
<dbReference type="GO" id="GO:0004190">
    <property type="term" value="F:aspartic-type endopeptidase activity"/>
    <property type="evidence" value="ECO:0007669"/>
    <property type="project" value="InterPro"/>
</dbReference>
<dbReference type="InterPro" id="IPR034164">
    <property type="entry name" value="Pepsin-like_dom"/>
</dbReference>
<comment type="caution">
    <text evidence="5">The sequence shown here is derived from an EMBL/GenBank/DDBJ whole genome shotgun (WGS) entry which is preliminary data.</text>
</comment>
<feature type="active site" evidence="2">
    <location>
        <position position="101"/>
    </location>
</feature>
<keyword evidence="6" id="KW-1185">Reference proteome</keyword>
<evidence type="ECO:0000259" key="4">
    <source>
        <dbReference type="PROSITE" id="PS51767"/>
    </source>
</evidence>
<feature type="domain" description="Peptidase A1" evidence="4">
    <location>
        <begin position="85"/>
        <end position="421"/>
    </location>
</feature>
<keyword evidence="3" id="KW-0732">Signal</keyword>
<dbReference type="Gene3D" id="2.40.70.10">
    <property type="entry name" value="Acid Proteases"/>
    <property type="match status" value="2"/>
</dbReference>
<dbReference type="GO" id="GO:0000324">
    <property type="term" value="C:fungal-type vacuole"/>
    <property type="evidence" value="ECO:0007669"/>
    <property type="project" value="TreeGrafter"/>
</dbReference>
<feature type="chain" id="PRO_5034396450" evidence="3">
    <location>
        <begin position="19"/>
        <end position="425"/>
    </location>
</feature>
<name>A0A8H8RZD3_9HELO</name>
<feature type="active site" evidence="2">
    <location>
        <position position="312"/>
    </location>
</feature>
<protein>
    <submittedName>
        <fullName evidence="5">Putative aspartic-type endopeptidase</fullName>
    </submittedName>
</protein>
<reference evidence="5 6" key="1">
    <citation type="submission" date="2018-05" db="EMBL/GenBank/DDBJ databases">
        <title>Genome sequencing and assembly of the regulated plant pathogen Lachnellula willkommii and related sister species for the development of diagnostic species identification markers.</title>
        <authorList>
            <person name="Giroux E."/>
            <person name="Bilodeau G."/>
        </authorList>
    </citation>
    <scope>NUCLEOTIDE SEQUENCE [LARGE SCALE GENOMIC DNA]</scope>
    <source>
        <strain evidence="5 6">CBS 197.66</strain>
    </source>
</reference>
<evidence type="ECO:0000313" key="6">
    <source>
        <dbReference type="Proteomes" id="UP000462212"/>
    </source>
</evidence>
<organism evidence="5 6">
    <name type="scientific">Lachnellula subtilissima</name>
    <dbReference type="NCBI Taxonomy" id="602034"/>
    <lineage>
        <taxon>Eukaryota</taxon>
        <taxon>Fungi</taxon>
        <taxon>Dikarya</taxon>
        <taxon>Ascomycota</taxon>
        <taxon>Pezizomycotina</taxon>
        <taxon>Leotiomycetes</taxon>
        <taxon>Helotiales</taxon>
        <taxon>Lachnaceae</taxon>
        <taxon>Lachnellula</taxon>
    </lineage>
</organism>
<dbReference type="EMBL" id="QGMJ01000095">
    <property type="protein sequence ID" value="TVY42508.1"/>
    <property type="molecule type" value="Genomic_DNA"/>
</dbReference>